<proteinExistence type="predicted"/>
<dbReference type="AlphaFoldDB" id="A0A645G5W2"/>
<gene>
    <name evidence="1" type="ORF">SDC9_169651</name>
</gene>
<sequence>MDGGSGTAVIEQYELCLSMLIIYKDLADAALQPEQSAVSGVLHVHQG</sequence>
<reference evidence="1" key="1">
    <citation type="submission" date="2019-08" db="EMBL/GenBank/DDBJ databases">
        <authorList>
            <person name="Kucharzyk K."/>
            <person name="Murdoch R.W."/>
            <person name="Higgins S."/>
            <person name="Loffler F."/>
        </authorList>
    </citation>
    <scope>NUCLEOTIDE SEQUENCE</scope>
</reference>
<organism evidence="1">
    <name type="scientific">bioreactor metagenome</name>
    <dbReference type="NCBI Taxonomy" id="1076179"/>
    <lineage>
        <taxon>unclassified sequences</taxon>
        <taxon>metagenomes</taxon>
        <taxon>ecological metagenomes</taxon>
    </lineage>
</organism>
<protein>
    <submittedName>
        <fullName evidence="1">Uncharacterized protein</fullName>
    </submittedName>
</protein>
<dbReference type="EMBL" id="VSSQ01070476">
    <property type="protein sequence ID" value="MPN22268.1"/>
    <property type="molecule type" value="Genomic_DNA"/>
</dbReference>
<evidence type="ECO:0000313" key="1">
    <source>
        <dbReference type="EMBL" id="MPN22268.1"/>
    </source>
</evidence>
<comment type="caution">
    <text evidence="1">The sequence shown here is derived from an EMBL/GenBank/DDBJ whole genome shotgun (WGS) entry which is preliminary data.</text>
</comment>
<name>A0A645G5W2_9ZZZZ</name>
<accession>A0A645G5W2</accession>